<dbReference type="Gene3D" id="3.10.450.50">
    <property type="match status" value="1"/>
</dbReference>
<feature type="domain" description="SnoaL-like" evidence="1">
    <location>
        <begin position="8"/>
        <end position="108"/>
    </location>
</feature>
<dbReference type="Proteomes" id="UP000093712">
    <property type="component" value="Unassembled WGS sequence"/>
</dbReference>
<proteinExistence type="predicted"/>
<dbReference type="SUPFAM" id="SSF54427">
    <property type="entry name" value="NTF2-like"/>
    <property type="match status" value="1"/>
</dbReference>
<dbReference type="InterPro" id="IPR037401">
    <property type="entry name" value="SnoaL-like"/>
</dbReference>
<evidence type="ECO:0000259" key="1">
    <source>
        <dbReference type="Pfam" id="PF12680"/>
    </source>
</evidence>
<dbReference type="RefSeq" id="WP_065040329.1">
    <property type="nucleotide sequence ID" value="NZ_LZME01000068.1"/>
</dbReference>
<dbReference type="InterPro" id="IPR032710">
    <property type="entry name" value="NTF2-like_dom_sf"/>
</dbReference>
<evidence type="ECO:0000313" key="2">
    <source>
        <dbReference type="EMBL" id="OBK85823.1"/>
    </source>
</evidence>
<comment type="caution">
    <text evidence="2">The sequence shown here is derived from an EMBL/GenBank/DDBJ whole genome shotgun (WGS) entry which is preliminary data.</text>
</comment>
<dbReference type="Pfam" id="PF12680">
    <property type="entry name" value="SnoaL_2"/>
    <property type="match status" value="1"/>
</dbReference>
<dbReference type="AlphaFoldDB" id="A0AA91EV59"/>
<accession>A0AA91EV59</accession>
<sequence length="122" mass="13286">MRAFEDLAQRYIDAWNESDPTIRRAAVDALFSADASFVDPLAVAEGPEAINATIAAVQEQFPGFEFRLVGPVDAHHDQARFRWELGPANQEAPIVGFDVVLTDGSGRIQKVLGFFDKVPAAA</sequence>
<name>A0AA91EV59_9MYCO</name>
<gene>
    <name evidence="2" type="ORF">A5649_02030</name>
</gene>
<organism evidence="2 3">
    <name type="scientific">Mycolicibacter heraklionensis</name>
    <dbReference type="NCBI Taxonomy" id="512402"/>
    <lineage>
        <taxon>Bacteria</taxon>
        <taxon>Bacillati</taxon>
        <taxon>Actinomycetota</taxon>
        <taxon>Actinomycetes</taxon>
        <taxon>Mycobacteriales</taxon>
        <taxon>Mycobacteriaceae</taxon>
        <taxon>Mycolicibacter</taxon>
    </lineage>
</organism>
<evidence type="ECO:0000313" key="3">
    <source>
        <dbReference type="Proteomes" id="UP000093712"/>
    </source>
</evidence>
<protein>
    <submittedName>
        <fullName evidence="2">Polyketide cyclase</fullName>
    </submittedName>
</protein>
<dbReference type="EMBL" id="LZME01000068">
    <property type="protein sequence ID" value="OBK85823.1"/>
    <property type="molecule type" value="Genomic_DNA"/>
</dbReference>
<reference evidence="2 3" key="1">
    <citation type="submission" date="2016-06" db="EMBL/GenBank/DDBJ databases">
        <authorList>
            <person name="Sutton G."/>
            <person name="Brinkac L."/>
            <person name="Sanka R."/>
            <person name="Adams M."/>
            <person name="Lau E."/>
            <person name="Garcia-Basteiro A."/>
            <person name="Lopez-Varela E."/>
            <person name="Palencia S."/>
        </authorList>
    </citation>
    <scope>NUCLEOTIDE SEQUENCE [LARGE SCALE GENOMIC DNA]</scope>
    <source>
        <strain evidence="2 3">1211594.5</strain>
    </source>
</reference>